<dbReference type="RefSeq" id="XP_075079538.1">
    <property type="nucleotide sequence ID" value="XM_075223437.1"/>
</dbReference>
<reference evidence="2" key="2">
    <citation type="submission" date="2025-08" db="UniProtKB">
        <authorList>
            <consortium name="RefSeq"/>
        </authorList>
    </citation>
    <scope>IDENTIFICATION</scope>
    <source>
        <tissue evidence="2">Leaf</tissue>
    </source>
</reference>
<reference evidence="1" key="1">
    <citation type="journal article" date="2014" name="Nat. Commun.">
        <title>The tobacco genome sequence and its comparison with those of tomato and potato.</title>
        <authorList>
            <person name="Sierro N."/>
            <person name="Battey J.N."/>
            <person name="Ouadi S."/>
            <person name="Bakaher N."/>
            <person name="Bovet L."/>
            <person name="Willig A."/>
            <person name="Goepfert S."/>
            <person name="Peitsch M.C."/>
            <person name="Ivanov N.V."/>
        </authorList>
    </citation>
    <scope>NUCLEOTIDE SEQUENCE [LARGE SCALE GENOMIC DNA]</scope>
</reference>
<name>A0AC58S3J7_TOBAC</name>
<keyword evidence="1" id="KW-1185">Reference proteome</keyword>
<sequence>MSIFNQPGRCSKDVRKRSLSDIEFKSATLHVLLNCPEVVPFLNHFVSQFGHDAVYTRFDTWFKQFMTGKGQEKAKKPKRRVEDNPPSFPASSEMPMPMPPPQGYSELPQHHQPYTFVQTPGLSSQGHRIVRPTYSPAIARPRGSQPSALHGSRRSMSHPHGSQASVSQPLKS</sequence>
<gene>
    <name evidence="2" type="primary">LOC107801630</name>
</gene>
<proteinExistence type="predicted"/>
<evidence type="ECO:0000313" key="1">
    <source>
        <dbReference type="Proteomes" id="UP000790787"/>
    </source>
</evidence>
<evidence type="ECO:0000313" key="2">
    <source>
        <dbReference type="RefSeq" id="XP_075079538.1"/>
    </source>
</evidence>
<accession>A0AC58S3J7</accession>
<dbReference type="Proteomes" id="UP000790787">
    <property type="component" value="Chromosome 10"/>
</dbReference>
<protein>
    <submittedName>
        <fullName evidence="2">Uncharacterized protein LOC107801630</fullName>
    </submittedName>
</protein>
<organism evidence="1 2">
    <name type="scientific">Nicotiana tabacum</name>
    <name type="common">Common tobacco</name>
    <dbReference type="NCBI Taxonomy" id="4097"/>
    <lineage>
        <taxon>Eukaryota</taxon>
        <taxon>Viridiplantae</taxon>
        <taxon>Streptophyta</taxon>
        <taxon>Embryophyta</taxon>
        <taxon>Tracheophyta</taxon>
        <taxon>Spermatophyta</taxon>
        <taxon>Magnoliopsida</taxon>
        <taxon>eudicotyledons</taxon>
        <taxon>Gunneridae</taxon>
        <taxon>Pentapetalae</taxon>
        <taxon>asterids</taxon>
        <taxon>lamiids</taxon>
        <taxon>Solanales</taxon>
        <taxon>Solanaceae</taxon>
        <taxon>Nicotianoideae</taxon>
        <taxon>Nicotianeae</taxon>
        <taxon>Nicotiana</taxon>
    </lineage>
</organism>